<dbReference type="GO" id="GO:0004519">
    <property type="term" value="F:endonuclease activity"/>
    <property type="evidence" value="ECO:0007669"/>
    <property type="project" value="UniProtKB-KW"/>
</dbReference>
<dbReference type="Pfam" id="PF05685">
    <property type="entry name" value="Uma2"/>
    <property type="match status" value="1"/>
</dbReference>
<dbReference type="SUPFAM" id="SSF52980">
    <property type="entry name" value="Restriction endonuclease-like"/>
    <property type="match status" value="1"/>
</dbReference>
<dbReference type="CDD" id="cd06260">
    <property type="entry name" value="DUF820-like"/>
    <property type="match status" value="1"/>
</dbReference>
<dbReference type="Proteomes" id="UP001162780">
    <property type="component" value="Chromosome"/>
</dbReference>
<dbReference type="Gene3D" id="3.90.1570.10">
    <property type="entry name" value="tt1808, chain A"/>
    <property type="match status" value="1"/>
</dbReference>
<keyword evidence="3" id="KW-1185">Reference proteome</keyword>
<reference evidence="2" key="1">
    <citation type="submission" date="2022-11" db="EMBL/GenBank/DDBJ databases">
        <title>Methylomonas rapida sp. nov., Carotenoid-Producing Obligate Methanotrophs with High Growth Characteristics and Biotechnological Potential.</title>
        <authorList>
            <person name="Tikhonova E.N."/>
            <person name="Suleimanov R.Z."/>
            <person name="Miroshnikov K."/>
            <person name="Oshkin I.Y."/>
            <person name="Belova S.E."/>
            <person name="Danilova O.V."/>
            <person name="Ashikhmin A."/>
            <person name="Konopkin A."/>
            <person name="But S.Y."/>
            <person name="Khmelenina V.N."/>
            <person name="Kuznetsov N."/>
            <person name="Pimenov N.V."/>
            <person name="Dedysh S.N."/>
        </authorList>
    </citation>
    <scope>NUCLEOTIDE SEQUENCE</scope>
    <source>
        <strain evidence="2">MP1</strain>
    </source>
</reference>
<dbReference type="PANTHER" id="PTHR34107:SF4">
    <property type="entry name" value="SLL1222 PROTEIN"/>
    <property type="match status" value="1"/>
</dbReference>
<proteinExistence type="predicted"/>
<dbReference type="EMBL" id="CP113517">
    <property type="protein sequence ID" value="WAR46530.1"/>
    <property type="molecule type" value="Genomic_DNA"/>
</dbReference>
<dbReference type="InterPro" id="IPR008538">
    <property type="entry name" value="Uma2"/>
</dbReference>
<keyword evidence="2" id="KW-0540">Nuclease</keyword>
<accession>A0ABY7GPV2</accession>
<dbReference type="InterPro" id="IPR012296">
    <property type="entry name" value="Nuclease_put_TT1808"/>
</dbReference>
<evidence type="ECO:0000313" key="2">
    <source>
        <dbReference type="EMBL" id="WAR46530.1"/>
    </source>
</evidence>
<evidence type="ECO:0000313" key="3">
    <source>
        <dbReference type="Proteomes" id="UP001162780"/>
    </source>
</evidence>
<sequence length="186" mass="20579">MGLPEFKPATYADLCAVPAHLVAEIINGTLYTHPRPSPRHARASSSLGDEIVGPYDKGRGGPGGWWILDEPECHLGFDIVVPDLAGWRRERLPKLPEGAYFDISPDWVCEVLSPGTARIDRVEKMPLYARHGVSHIWLIDPLVRTLEVFANTPNGWLLLDAFENDDTVSIAPFDATSFHLGALWAD</sequence>
<keyword evidence="2" id="KW-0255">Endonuclease</keyword>
<organism evidence="2 3">
    <name type="scientific">Methylomonas rapida</name>
    <dbReference type="NCBI Taxonomy" id="2963939"/>
    <lineage>
        <taxon>Bacteria</taxon>
        <taxon>Pseudomonadati</taxon>
        <taxon>Pseudomonadota</taxon>
        <taxon>Gammaproteobacteria</taxon>
        <taxon>Methylococcales</taxon>
        <taxon>Methylococcaceae</taxon>
        <taxon>Methylomonas</taxon>
    </lineage>
</organism>
<feature type="domain" description="Putative restriction endonuclease" evidence="1">
    <location>
        <begin position="10"/>
        <end position="171"/>
    </location>
</feature>
<dbReference type="InterPro" id="IPR011335">
    <property type="entry name" value="Restrct_endonuc-II-like"/>
</dbReference>
<protein>
    <submittedName>
        <fullName evidence="2">Uma2 family endonuclease</fullName>
    </submittedName>
</protein>
<dbReference type="PANTHER" id="PTHR34107">
    <property type="entry name" value="SLL0198 PROTEIN-RELATED"/>
    <property type="match status" value="1"/>
</dbReference>
<evidence type="ECO:0000259" key="1">
    <source>
        <dbReference type="Pfam" id="PF05685"/>
    </source>
</evidence>
<keyword evidence="2" id="KW-0378">Hydrolase</keyword>
<dbReference type="RefSeq" id="WP_255187439.1">
    <property type="nucleotide sequence ID" value="NZ_CP113517.1"/>
</dbReference>
<gene>
    <name evidence="2" type="ORF">NM686_008440</name>
</gene>
<name>A0ABY7GPV2_9GAMM</name>